<evidence type="ECO:0000256" key="1">
    <source>
        <dbReference type="SAM" id="Coils"/>
    </source>
</evidence>
<sequence length="655" mass="78558">MNYQTFKPIILNDTTNKLPIQQRSNVKSCQKNSDFNNSINENKIFDQQLEVIKQLDEQKQIIEGQNQFIQILRNSIENKLQIEGFQQVLDQVLNMSREQKIDLFALLSQLYQELYIQNQNITQIENLQQLVDNLNHQINCQAKQLMELKVDKQSLIDQLDSQASTTKDDDTIIFKNAQIQKLESDNLHLKSQLQQHEQKNEKYQQDMHLLEKRLNKIHINLKTKEYKKEELIKELDSLRQTSYRCQQKDEKKQELNIALKDQEIDLLNNKIKKFEQQINEKNLILEQNFQQMETLKFQLKDQEQNYSCQLENYQFKQSQMEDECRQLCQYKEQLQQEFSISEQFIQQITLKVNQMSNRQDLDVLNNLYYLEELIQNLFYAEEKLKQLDNEKSQIIFDLQHQVTDSQQINQQLTQEISNQTNQLQQYQTDLKYLEKQKRMLKQELIHLKCLEEQKSKNIQELQIQYSKYDKKLSSQLELQIEVEKENVQLKEQLIILQQQLNNNKNQLSNKSSIASSQVSIIDQKSKNFDYIALLKTFEIVKTLFQMECQELIQEMLILQNKLIRTETIDSELIQQEVRLQQKLSNQQQKFKDSQKQMKQLISENKDLKQKMLNNQVQNLNQNYTYRNQSFGQEKCFARYHKQSISVHNNTKQRPQ</sequence>
<keyword evidence="3" id="KW-1185">Reference proteome</keyword>
<accession>A0A8S1MC84</accession>
<comment type="caution">
    <text evidence="2">The sequence shown here is derived from an EMBL/GenBank/DDBJ whole genome shotgun (WGS) entry which is preliminary data.</text>
</comment>
<evidence type="ECO:0000313" key="2">
    <source>
        <dbReference type="EMBL" id="CAD8072894.1"/>
    </source>
</evidence>
<gene>
    <name evidence="2" type="ORF">PSON_ATCC_30995.1.T0300021</name>
</gene>
<feature type="coiled-coil region" evidence="1">
    <location>
        <begin position="576"/>
        <end position="617"/>
    </location>
</feature>
<feature type="coiled-coil region" evidence="1">
    <location>
        <begin position="370"/>
        <end position="510"/>
    </location>
</feature>
<reference evidence="2" key="1">
    <citation type="submission" date="2021-01" db="EMBL/GenBank/DDBJ databases">
        <authorList>
            <consortium name="Genoscope - CEA"/>
            <person name="William W."/>
        </authorList>
    </citation>
    <scope>NUCLEOTIDE SEQUENCE</scope>
</reference>
<dbReference type="EMBL" id="CAJJDN010000030">
    <property type="protein sequence ID" value="CAD8072894.1"/>
    <property type="molecule type" value="Genomic_DNA"/>
</dbReference>
<dbReference type="Proteomes" id="UP000692954">
    <property type="component" value="Unassembled WGS sequence"/>
</dbReference>
<protein>
    <submittedName>
        <fullName evidence="2">Uncharacterized protein</fullName>
    </submittedName>
</protein>
<dbReference type="OrthoDB" id="307546at2759"/>
<feature type="coiled-coil region" evidence="1">
    <location>
        <begin position="179"/>
        <end position="337"/>
    </location>
</feature>
<feature type="coiled-coil region" evidence="1">
    <location>
        <begin position="124"/>
        <end position="151"/>
    </location>
</feature>
<organism evidence="2 3">
    <name type="scientific">Paramecium sonneborni</name>
    <dbReference type="NCBI Taxonomy" id="65129"/>
    <lineage>
        <taxon>Eukaryota</taxon>
        <taxon>Sar</taxon>
        <taxon>Alveolata</taxon>
        <taxon>Ciliophora</taxon>
        <taxon>Intramacronucleata</taxon>
        <taxon>Oligohymenophorea</taxon>
        <taxon>Peniculida</taxon>
        <taxon>Parameciidae</taxon>
        <taxon>Paramecium</taxon>
    </lineage>
</organism>
<dbReference type="AlphaFoldDB" id="A0A8S1MC84"/>
<evidence type="ECO:0000313" key="3">
    <source>
        <dbReference type="Proteomes" id="UP000692954"/>
    </source>
</evidence>
<proteinExistence type="predicted"/>
<keyword evidence="1" id="KW-0175">Coiled coil</keyword>
<name>A0A8S1MC84_9CILI</name>